<dbReference type="InterPro" id="IPR056884">
    <property type="entry name" value="NPHP3-like_N"/>
</dbReference>
<comment type="caution">
    <text evidence="3">The sequence shown here is derived from an EMBL/GenBank/DDBJ whole genome shotgun (WGS) entry which is preliminary data.</text>
</comment>
<protein>
    <recommendedName>
        <fullName evidence="2">Nephrocystin 3-like N-terminal domain-containing protein</fullName>
    </recommendedName>
</protein>
<accession>A0A8H5FFY0</accession>
<evidence type="ECO:0000313" key="3">
    <source>
        <dbReference type="EMBL" id="KAF5335366.1"/>
    </source>
</evidence>
<dbReference type="InterPro" id="IPR027417">
    <property type="entry name" value="P-loop_NTPase"/>
</dbReference>
<dbReference type="OrthoDB" id="5967843at2759"/>
<dbReference type="Proteomes" id="UP000541558">
    <property type="component" value="Unassembled WGS sequence"/>
</dbReference>
<dbReference type="PANTHER" id="PTHR10039">
    <property type="entry name" value="AMELOGENIN"/>
    <property type="match status" value="1"/>
</dbReference>
<dbReference type="EMBL" id="JAACJK010000063">
    <property type="protein sequence ID" value="KAF5335366.1"/>
    <property type="molecule type" value="Genomic_DNA"/>
</dbReference>
<evidence type="ECO:0000313" key="4">
    <source>
        <dbReference type="Proteomes" id="UP000541558"/>
    </source>
</evidence>
<dbReference type="Pfam" id="PF24883">
    <property type="entry name" value="NPHP3_N"/>
    <property type="match status" value="1"/>
</dbReference>
<dbReference type="Gene3D" id="3.40.50.300">
    <property type="entry name" value="P-loop containing nucleotide triphosphate hydrolases"/>
    <property type="match status" value="1"/>
</dbReference>
<dbReference type="AlphaFoldDB" id="A0A8H5FFY0"/>
<evidence type="ECO:0000256" key="1">
    <source>
        <dbReference type="ARBA" id="ARBA00022737"/>
    </source>
</evidence>
<gene>
    <name evidence="3" type="ORF">D9611_011664</name>
</gene>
<keyword evidence="4" id="KW-1185">Reference proteome</keyword>
<evidence type="ECO:0000259" key="2">
    <source>
        <dbReference type="Pfam" id="PF24883"/>
    </source>
</evidence>
<dbReference type="PANTHER" id="PTHR10039:SF14">
    <property type="entry name" value="NACHT DOMAIN-CONTAINING PROTEIN"/>
    <property type="match status" value="1"/>
</dbReference>
<proteinExistence type="predicted"/>
<reference evidence="3 4" key="1">
    <citation type="journal article" date="2020" name="ISME J.">
        <title>Uncovering the hidden diversity of litter-decomposition mechanisms in mushroom-forming fungi.</title>
        <authorList>
            <person name="Floudas D."/>
            <person name="Bentzer J."/>
            <person name="Ahren D."/>
            <person name="Johansson T."/>
            <person name="Persson P."/>
            <person name="Tunlid A."/>
        </authorList>
    </citation>
    <scope>NUCLEOTIDE SEQUENCE [LARGE SCALE GENOMIC DNA]</scope>
    <source>
        <strain evidence="3 4">CBS 175.51</strain>
    </source>
</reference>
<feature type="domain" description="Nephrocystin 3-like N-terminal" evidence="2">
    <location>
        <begin position="77"/>
        <end position="248"/>
    </location>
</feature>
<dbReference type="SUPFAM" id="SSF52540">
    <property type="entry name" value="P-loop containing nucleoside triphosphate hydrolases"/>
    <property type="match status" value="1"/>
</dbReference>
<keyword evidence="1" id="KW-0677">Repeat</keyword>
<name>A0A8H5FFY0_9AGAR</name>
<organism evidence="3 4">
    <name type="scientific">Ephemerocybe angulata</name>
    <dbReference type="NCBI Taxonomy" id="980116"/>
    <lineage>
        <taxon>Eukaryota</taxon>
        <taxon>Fungi</taxon>
        <taxon>Dikarya</taxon>
        <taxon>Basidiomycota</taxon>
        <taxon>Agaricomycotina</taxon>
        <taxon>Agaricomycetes</taxon>
        <taxon>Agaricomycetidae</taxon>
        <taxon>Agaricales</taxon>
        <taxon>Agaricineae</taxon>
        <taxon>Psathyrellaceae</taxon>
        <taxon>Ephemerocybe</taxon>
    </lineage>
</organism>
<sequence>MATTVHTTLQNAHDFKIDSLVHVNAKNYINHAPASGPSREATLKTLLREVAVGAVHDSAERCDAPKCMPETRVAVQDEILSWISHGDSDIEPRKVLWVTGPAGTGKTAILGTVADDCKEKGLLAASFFFSSFSASSNRRSKRCFVSTLAYQLIQHPSFRRASDHVLAYINNDPSIFYKRLAEQLDVLILRPLQKLRGDPSFDPNEVLSWPKVIFIDGLDECEAEQYHDPSTPGKRRSKEDDQVEILITLMQAINDPAFPFRIVIASRPERAIRDFFINLGGELSLELFLDDKYNPDADVALFLRSKFSNVRRRFKLPQNWPNEDVIQLLVQAASGQFIYAATVMRFIEDPAQHPHAQLECVLKSRPADDGSKPFAALDALYTTILLTSPNPKTAVLWVRALPTESTMRRARFFFHFYSPEENIFQSPSALFVNQLFESIPGEAEYVLGTLSSLIHIPSPDDEARPYTFHHKSFLDFIDDDERCGDLYVDRDTVLEFYRQRWFQILKDYGPAMHLSTEDQDVFLRRFMQLQSKVFAFPSKASFVAAEPYLLSAPAAWWAEKIIETRSAYDSDRVAGPLDNIFRSVHNWCSPYKCRDACKHWRKGIISVCKARGWIIPGKMELMRNRWKRDSAIYSIFRPGPSEGQPS</sequence>